<proteinExistence type="predicted"/>
<organism evidence="1 2">
    <name type="scientific">Aphidius gifuensis</name>
    <name type="common">Parasitoid wasp</name>
    <dbReference type="NCBI Taxonomy" id="684658"/>
    <lineage>
        <taxon>Eukaryota</taxon>
        <taxon>Metazoa</taxon>
        <taxon>Ecdysozoa</taxon>
        <taxon>Arthropoda</taxon>
        <taxon>Hexapoda</taxon>
        <taxon>Insecta</taxon>
        <taxon>Pterygota</taxon>
        <taxon>Neoptera</taxon>
        <taxon>Endopterygota</taxon>
        <taxon>Hymenoptera</taxon>
        <taxon>Apocrita</taxon>
        <taxon>Ichneumonoidea</taxon>
        <taxon>Braconidae</taxon>
        <taxon>Aphidiinae</taxon>
        <taxon>Aphidius</taxon>
    </lineage>
</organism>
<dbReference type="OrthoDB" id="5876637at2759"/>
<sequence length="309" mass="35595">MGRKIPGAKHRTIKYPDQQRATKWNELKDIVDAPPSNVDEQLIPKSLERVIQLKNDVKSGKIGGKKRKNKKIKSNLITLGSQNNIKLDPNSKPDKAVPVFNQRPDETTRVFWNRVNKETHHFINETKFEDKFGVLIKRNNETGEIEGVEKPPKDEIDELLKLKKKHANIGKKKKKKNILEPKLTKSQKKKVRLNSKKEKKLQDNIDEFKNYKDDIKFGEIAHAPPDIKVRPKKTENMTTKPSKKGLLLHSMLDKKIEADKSHAVKTNVTIDKTGKRKNLPSAERRILEKQQSDIIAAYKQIKSQRSSMT</sequence>
<evidence type="ECO:0000313" key="1">
    <source>
        <dbReference type="EMBL" id="KAF7996891.1"/>
    </source>
</evidence>
<dbReference type="Proteomes" id="UP000639338">
    <property type="component" value="Unassembled WGS sequence"/>
</dbReference>
<reference evidence="1 2" key="1">
    <citation type="submission" date="2020-08" db="EMBL/GenBank/DDBJ databases">
        <title>Aphidius gifuensis genome sequencing and assembly.</title>
        <authorList>
            <person name="Du Z."/>
        </authorList>
    </citation>
    <scope>NUCLEOTIDE SEQUENCE [LARGE SCALE GENOMIC DNA]</scope>
    <source>
        <strain evidence="1">YNYX2018</strain>
        <tissue evidence="1">Adults</tissue>
    </source>
</reference>
<protein>
    <submittedName>
        <fullName evidence="1">Uncharacterized protein</fullName>
    </submittedName>
</protein>
<dbReference type="InterPro" id="IPR026680">
    <property type="entry name" value="CCDC137"/>
</dbReference>
<name>A0A834Y2M4_APHGI</name>
<dbReference type="GO" id="GO:0005634">
    <property type="term" value="C:nucleus"/>
    <property type="evidence" value="ECO:0007669"/>
    <property type="project" value="TreeGrafter"/>
</dbReference>
<keyword evidence="2" id="KW-1185">Reference proteome</keyword>
<comment type="caution">
    <text evidence="1">The sequence shown here is derived from an EMBL/GenBank/DDBJ whole genome shotgun (WGS) entry which is preliminary data.</text>
</comment>
<evidence type="ECO:0000313" key="2">
    <source>
        <dbReference type="Proteomes" id="UP000639338"/>
    </source>
</evidence>
<accession>A0A834Y2M4</accession>
<dbReference type="EMBL" id="JACMRX010000001">
    <property type="protein sequence ID" value="KAF7996891.1"/>
    <property type="molecule type" value="Genomic_DNA"/>
</dbReference>
<dbReference type="PANTHER" id="PTHR21838:SF2">
    <property type="entry name" value="COILED-COIL DOMAIN-CONTAINING PROTEIN 137"/>
    <property type="match status" value="1"/>
</dbReference>
<gene>
    <name evidence="1" type="ORF">HCN44_002537</name>
</gene>
<dbReference type="PANTHER" id="PTHR21838">
    <property type="entry name" value="COILED-COIL DOMAIN-CONTAINING PROTEIN 137"/>
    <property type="match status" value="1"/>
</dbReference>
<dbReference type="AlphaFoldDB" id="A0A834Y2M4"/>